<dbReference type="PANTHER" id="PTHR23082">
    <property type="entry name" value="TRANSCRIPTION INITIATION FACTOR IIIC TFIIIC , POLYPEPTIDE 3-RELATED"/>
    <property type="match status" value="1"/>
</dbReference>
<dbReference type="GO" id="GO:0000127">
    <property type="term" value="C:transcription factor TFIIIC complex"/>
    <property type="evidence" value="ECO:0007669"/>
    <property type="project" value="TreeGrafter"/>
</dbReference>
<proteinExistence type="predicted"/>
<dbReference type="InterPro" id="IPR011990">
    <property type="entry name" value="TPR-like_helical_dom_sf"/>
</dbReference>
<dbReference type="OrthoDB" id="151490at2759"/>
<dbReference type="Pfam" id="PF14559">
    <property type="entry name" value="TPR_19"/>
    <property type="match status" value="1"/>
</dbReference>
<dbReference type="PANTHER" id="PTHR23082:SF0">
    <property type="entry name" value="GENERAL TRANSCRIPTION FACTOR 3C POLYPEPTIDE 3"/>
    <property type="match status" value="1"/>
</dbReference>
<evidence type="ECO:0000313" key="3">
    <source>
        <dbReference type="Proteomes" id="UP000678393"/>
    </source>
</evidence>
<feature type="non-terminal residue" evidence="2">
    <location>
        <position position="1"/>
    </location>
</feature>
<evidence type="ECO:0000313" key="2">
    <source>
        <dbReference type="EMBL" id="CAG5123569.1"/>
    </source>
</evidence>
<keyword evidence="3" id="KW-1185">Reference proteome</keyword>
<sequence length="405" mass="45732">VISKHCAVNIQFDDHSSSDDLLATLEAFERKEVALKSVTFPALMPVDLRSKLAQCFIRTKALDTLDVISDLIKSLSDTDVENCGDIHFDIAETLVECGYPEEARPLLHTLVHSEKYNKAAVWLTFGQCLNALGDLKTATEAYRQVVEMAPGHYTARVTLSSLLQQMGQNEVALDVLSSGPTEESEASADQLLRLHKCRLLHSQGKLDEFIVEARKLLSYSFPGQFSPEFIRVLLAIRTPKCRRNLLPHFINNMKSLQEKEAIADNPEFKQGEEKKIRADLWDVYVKLCFTMYEKGLKNELLETATLGLTCPSFSHDQAMVTDAEFMCLKIGPVSMNTYYLARNLILQEKENNQAWNLYGYIFTRLRETTDLRFAVRALMKNPNSLVLGMLNGNARIISGTYKHAL</sequence>
<keyword evidence="1" id="KW-0802">TPR repeat</keyword>
<dbReference type="PROSITE" id="PS50005">
    <property type="entry name" value="TPR"/>
    <property type="match status" value="1"/>
</dbReference>
<dbReference type="SUPFAM" id="SSF48452">
    <property type="entry name" value="TPR-like"/>
    <property type="match status" value="1"/>
</dbReference>
<feature type="repeat" description="TPR" evidence="1">
    <location>
        <begin position="119"/>
        <end position="152"/>
    </location>
</feature>
<feature type="non-terminal residue" evidence="2">
    <location>
        <position position="405"/>
    </location>
</feature>
<dbReference type="Gene3D" id="1.25.40.10">
    <property type="entry name" value="Tetratricopeptide repeat domain"/>
    <property type="match status" value="1"/>
</dbReference>
<gene>
    <name evidence="2" type="ORF">CUNI_LOCUS9127</name>
</gene>
<protein>
    <submittedName>
        <fullName evidence="2">Uncharacterized protein</fullName>
    </submittedName>
</protein>
<reference evidence="2" key="1">
    <citation type="submission" date="2021-04" db="EMBL/GenBank/DDBJ databases">
        <authorList>
            <consortium name="Molecular Ecology Group"/>
        </authorList>
    </citation>
    <scope>NUCLEOTIDE SEQUENCE</scope>
</reference>
<dbReference type="EMBL" id="CAJHNH020001557">
    <property type="protein sequence ID" value="CAG5123569.1"/>
    <property type="molecule type" value="Genomic_DNA"/>
</dbReference>
<organism evidence="2 3">
    <name type="scientific">Candidula unifasciata</name>
    <dbReference type="NCBI Taxonomy" id="100452"/>
    <lineage>
        <taxon>Eukaryota</taxon>
        <taxon>Metazoa</taxon>
        <taxon>Spiralia</taxon>
        <taxon>Lophotrochozoa</taxon>
        <taxon>Mollusca</taxon>
        <taxon>Gastropoda</taxon>
        <taxon>Heterobranchia</taxon>
        <taxon>Euthyneura</taxon>
        <taxon>Panpulmonata</taxon>
        <taxon>Eupulmonata</taxon>
        <taxon>Stylommatophora</taxon>
        <taxon>Helicina</taxon>
        <taxon>Helicoidea</taxon>
        <taxon>Geomitridae</taxon>
        <taxon>Candidula</taxon>
    </lineage>
</organism>
<dbReference type="InterPro" id="IPR019734">
    <property type="entry name" value="TPR_rpt"/>
</dbReference>
<name>A0A8S3Z363_9EUPU</name>
<dbReference type="InterPro" id="IPR039340">
    <property type="entry name" value="Tfc4/TFIIIC-102/Sfc4"/>
</dbReference>
<evidence type="ECO:0000256" key="1">
    <source>
        <dbReference type="PROSITE-ProRule" id="PRU00339"/>
    </source>
</evidence>
<dbReference type="GO" id="GO:0006383">
    <property type="term" value="P:transcription by RNA polymerase III"/>
    <property type="evidence" value="ECO:0007669"/>
    <property type="project" value="InterPro"/>
</dbReference>
<dbReference type="Proteomes" id="UP000678393">
    <property type="component" value="Unassembled WGS sequence"/>
</dbReference>
<comment type="caution">
    <text evidence="2">The sequence shown here is derived from an EMBL/GenBank/DDBJ whole genome shotgun (WGS) entry which is preliminary data.</text>
</comment>
<dbReference type="AlphaFoldDB" id="A0A8S3Z363"/>
<accession>A0A8S3Z363</accession>